<reference evidence="1 2" key="1">
    <citation type="submission" date="2019-04" db="EMBL/GenBank/DDBJ databases">
        <title>Bacillus phage vB_BtS_B83 previously designated as a plasmid may represent new Siphoviridae genus.</title>
        <authorList>
            <person name="Piligrimova E."/>
            <person name="Kazantseva O."/>
            <person name="Zagorodny V."/>
            <person name="Shadrin A."/>
        </authorList>
    </citation>
    <scope>NUCLEOTIDE SEQUENCE [LARGE SCALE GENOMIC DNA]</scope>
</reference>
<accession>A0A4P8MVG2</accession>
<proteinExistence type="predicted"/>
<evidence type="ECO:0000313" key="2">
    <source>
        <dbReference type="Proteomes" id="UP000302244"/>
    </source>
</evidence>
<organism evidence="1 2">
    <name type="scientific">Bacillus phage vB_BtS_B83</name>
    <dbReference type="NCBI Taxonomy" id="2565501"/>
    <lineage>
        <taxon>Viruses</taxon>
        <taxon>Duplodnaviria</taxon>
        <taxon>Heunggongvirae</taxon>
        <taxon>Uroviricota</taxon>
        <taxon>Caudoviricetes</taxon>
        <taxon>Skryabinvirinae</taxon>
        <taxon>Pushchinovirus</taxon>
        <taxon>Pushchinovirus B83</taxon>
    </lineage>
</organism>
<dbReference type="Proteomes" id="UP000302244">
    <property type="component" value="Segment"/>
</dbReference>
<protein>
    <submittedName>
        <fullName evidence="1">Head completion protein</fullName>
    </submittedName>
</protein>
<keyword evidence="2" id="KW-1185">Reference proteome</keyword>
<sequence length="124" mass="14555">MSTRVFKRMLIHRCTLIKKGVLVGKDEYNRNKYEDVEIPDVPCFFDTIRKKVVKTDKSVDTIEQNILFTLPSTDVAEAKFVKDVKTLDDITILSGVFDIPEKKPIYGRKRLHHYELELEKVRQK</sequence>
<evidence type="ECO:0000313" key="1">
    <source>
        <dbReference type="EMBL" id="QCQ57793.1"/>
    </source>
</evidence>
<gene>
    <name evidence="1" type="ORF">B83_gp13</name>
</gene>
<name>A0A4P8MVG2_9CAUD</name>
<dbReference type="EMBL" id="MK759918">
    <property type="protein sequence ID" value="QCQ57793.1"/>
    <property type="molecule type" value="Genomic_DNA"/>
</dbReference>